<dbReference type="GO" id="GO:0031505">
    <property type="term" value="P:fungal-type cell wall organization"/>
    <property type="evidence" value="ECO:0007669"/>
    <property type="project" value="TreeGrafter"/>
</dbReference>
<evidence type="ECO:0000256" key="3">
    <source>
        <dbReference type="ARBA" id="ARBA00022512"/>
    </source>
</evidence>
<dbReference type="OrthoDB" id="5339822at2759"/>
<keyword evidence="6" id="KW-0378">Hydrolase</keyword>
<feature type="compositionally biased region" description="Pro residues" evidence="11">
    <location>
        <begin position="134"/>
        <end position="178"/>
    </location>
</feature>
<sequence>MKSISLSLFAFAGSAIAGSHVHAIHRHRHSKRDVIEEKVTVTVVECLLDGTLMSKAECDKGIANGTLRWADDGTLKLAAPPANTIMVTKSAPSPTPLIPAPAPPAPAATQAVQKPAPLPAPVAPKPAVVSPAPSRAPPAPKAAPPAPKLEPPTPKPEPAIPQPEPPVQAPAPPPPSPAPVQSKPAVNVAAVDKSEGFIGAVTGEGADFPDGELPCTTFPHQFGALPLKHLGLGGWAGIQKPNYIGSDGYDDILTVTKSQCSGGHCCLEGAFCSYACGEGLLKFQWPSLQGRTGQSIGGIQCRNGRLFLTNPEVKTLCGKGSNKVAVYVKNTMSKNVAICRTNYPGDESMSIPLDVRPGMTRKLAAPDQALFWRARGKKTSAQYYINLPGYSVEKACRWGNHGDDFGNFAPGVLGVGIDNGIAYVSIFSNNPTQSMTLPYTITLIGSESQCRYQNGQWCMGEGFTDCKVNGCTVGSTKDLTYVLSD</sequence>
<dbReference type="InterPro" id="IPR005556">
    <property type="entry name" value="SUN"/>
</dbReference>
<name>A0A9P4NZW2_9PEZI</name>
<dbReference type="AlphaFoldDB" id="A0A9P4NZW2"/>
<dbReference type="EMBL" id="MU007013">
    <property type="protein sequence ID" value="KAF2435594.1"/>
    <property type="molecule type" value="Genomic_DNA"/>
</dbReference>
<dbReference type="InterPro" id="IPR051526">
    <property type="entry name" value="Beta-Glucosidase_SUN"/>
</dbReference>
<comment type="similarity">
    <text evidence="2">Belongs to the SUN family.</text>
</comment>
<dbReference type="PANTHER" id="PTHR31316">
    <property type="entry name" value="BETA-GLUCOSIDASE-LIKE PROTEIN NCA3, MITOCHONDRIAL-RELATED"/>
    <property type="match status" value="1"/>
</dbReference>
<organism evidence="13 14">
    <name type="scientific">Tothia fuscella</name>
    <dbReference type="NCBI Taxonomy" id="1048955"/>
    <lineage>
        <taxon>Eukaryota</taxon>
        <taxon>Fungi</taxon>
        <taxon>Dikarya</taxon>
        <taxon>Ascomycota</taxon>
        <taxon>Pezizomycotina</taxon>
        <taxon>Dothideomycetes</taxon>
        <taxon>Pleosporomycetidae</taxon>
        <taxon>Venturiales</taxon>
        <taxon>Cylindrosympodiaceae</taxon>
        <taxon>Tothia</taxon>
    </lineage>
</organism>
<dbReference type="Proteomes" id="UP000800235">
    <property type="component" value="Unassembled WGS sequence"/>
</dbReference>
<accession>A0A9P4NZW2</accession>
<dbReference type="GO" id="GO:0000272">
    <property type="term" value="P:polysaccharide catabolic process"/>
    <property type="evidence" value="ECO:0007669"/>
    <property type="project" value="UniProtKB-KW"/>
</dbReference>
<keyword evidence="9" id="KW-0961">Cell wall biogenesis/degradation</keyword>
<dbReference type="PRINTS" id="PR01217">
    <property type="entry name" value="PRICHEXTENSN"/>
</dbReference>
<proteinExistence type="inferred from homology"/>
<dbReference type="GO" id="GO:0016798">
    <property type="term" value="F:hydrolase activity, acting on glycosyl bonds"/>
    <property type="evidence" value="ECO:0007669"/>
    <property type="project" value="UniProtKB-KW"/>
</dbReference>
<keyword evidence="4" id="KW-0964">Secreted</keyword>
<evidence type="ECO:0000256" key="6">
    <source>
        <dbReference type="ARBA" id="ARBA00022801"/>
    </source>
</evidence>
<evidence type="ECO:0000256" key="1">
    <source>
        <dbReference type="ARBA" id="ARBA00004191"/>
    </source>
</evidence>
<evidence type="ECO:0000313" key="13">
    <source>
        <dbReference type="EMBL" id="KAF2435594.1"/>
    </source>
</evidence>
<feature type="signal peptide" evidence="12">
    <location>
        <begin position="1"/>
        <end position="17"/>
    </location>
</feature>
<evidence type="ECO:0000256" key="4">
    <source>
        <dbReference type="ARBA" id="ARBA00022525"/>
    </source>
</evidence>
<evidence type="ECO:0000313" key="14">
    <source>
        <dbReference type="Proteomes" id="UP000800235"/>
    </source>
</evidence>
<keyword evidence="14" id="KW-1185">Reference proteome</keyword>
<evidence type="ECO:0000256" key="8">
    <source>
        <dbReference type="ARBA" id="ARBA00023295"/>
    </source>
</evidence>
<keyword evidence="8" id="KW-0326">Glycosidase</keyword>
<evidence type="ECO:0000256" key="9">
    <source>
        <dbReference type="ARBA" id="ARBA00023316"/>
    </source>
</evidence>
<dbReference type="PANTHER" id="PTHR31316:SF0">
    <property type="entry name" value="SECRETED BETA-GLUCOSIDASE SIM1-RELATED"/>
    <property type="match status" value="1"/>
</dbReference>
<evidence type="ECO:0000256" key="7">
    <source>
        <dbReference type="ARBA" id="ARBA00023277"/>
    </source>
</evidence>
<evidence type="ECO:0000256" key="11">
    <source>
        <dbReference type="SAM" id="MobiDB-lite"/>
    </source>
</evidence>
<dbReference type="GO" id="GO:0009277">
    <property type="term" value="C:fungal-type cell wall"/>
    <property type="evidence" value="ECO:0007669"/>
    <property type="project" value="TreeGrafter"/>
</dbReference>
<keyword evidence="7" id="KW-0119">Carbohydrate metabolism</keyword>
<evidence type="ECO:0000256" key="10">
    <source>
        <dbReference type="ARBA" id="ARBA00023326"/>
    </source>
</evidence>
<reference evidence="13" key="1">
    <citation type="journal article" date="2020" name="Stud. Mycol.">
        <title>101 Dothideomycetes genomes: a test case for predicting lifestyles and emergence of pathogens.</title>
        <authorList>
            <person name="Haridas S."/>
            <person name="Albert R."/>
            <person name="Binder M."/>
            <person name="Bloem J."/>
            <person name="Labutti K."/>
            <person name="Salamov A."/>
            <person name="Andreopoulos B."/>
            <person name="Baker S."/>
            <person name="Barry K."/>
            <person name="Bills G."/>
            <person name="Bluhm B."/>
            <person name="Cannon C."/>
            <person name="Castanera R."/>
            <person name="Culley D."/>
            <person name="Daum C."/>
            <person name="Ezra D."/>
            <person name="Gonzalez J."/>
            <person name="Henrissat B."/>
            <person name="Kuo A."/>
            <person name="Liang C."/>
            <person name="Lipzen A."/>
            <person name="Lutzoni F."/>
            <person name="Magnuson J."/>
            <person name="Mondo S."/>
            <person name="Nolan M."/>
            <person name="Ohm R."/>
            <person name="Pangilinan J."/>
            <person name="Park H.-J."/>
            <person name="Ramirez L."/>
            <person name="Alfaro M."/>
            <person name="Sun H."/>
            <person name="Tritt A."/>
            <person name="Yoshinaga Y."/>
            <person name="Zwiers L.-H."/>
            <person name="Turgeon B."/>
            <person name="Goodwin S."/>
            <person name="Spatafora J."/>
            <person name="Crous P."/>
            <person name="Grigoriev I."/>
        </authorList>
    </citation>
    <scope>NUCLEOTIDE SEQUENCE</scope>
    <source>
        <strain evidence="13">CBS 130266</strain>
    </source>
</reference>
<evidence type="ECO:0000256" key="12">
    <source>
        <dbReference type="SAM" id="SignalP"/>
    </source>
</evidence>
<protein>
    <submittedName>
        <fullName evidence="13">SUN-domain-containing protein</fullName>
    </submittedName>
</protein>
<feature type="chain" id="PRO_5040253781" evidence="12">
    <location>
        <begin position="18"/>
        <end position="485"/>
    </location>
</feature>
<evidence type="ECO:0000256" key="5">
    <source>
        <dbReference type="ARBA" id="ARBA00022729"/>
    </source>
</evidence>
<evidence type="ECO:0000256" key="2">
    <source>
        <dbReference type="ARBA" id="ARBA00010579"/>
    </source>
</evidence>
<keyword evidence="3" id="KW-0134">Cell wall</keyword>
<keyword evidence="10" id="KW-0624">Polysaccharide degradation</keyword>
<dbReference type="GO" id="GO:0009986">
    <property type="term" value="C:cell surface"/>
    <property type="evidence" value="ECO:0007669"/>
    <property type="project" value="TreeGrafter"/>
</dbReference>
<dbReference type="Pfam" id="PF03856">
    <property type="entry name" value="SUN"/>
    <property type="match status" value="1"/>
</dbReference>
<gene>
    <name evidence="13" type="ORF">EJ08DRAFT_675380</name>
</gene>
<feature type="compositionally biased region" description="Pro residues" evidence="11">
    <location>
        <begin position="93"/>
        <end position="106"/>
    </location>
</feature>
<comment type="subcellular location">
    <subcellularLocation>
        <location evidence="1">Secreted</location>
        <location evidence="1">Cell wall</location>
    </subcellularLocation>
</comment>
<keyword evidence="5 12" id="KW-0732">Signal</keyword>
<feature type="region of interest" description="Disordered" evidence="11">
    <location>
        <begin position="87"/>
        <end position="186"/>
    </location>
</feature>
<comment type="caution">
    <text evidence="13">The sequence shown here is derived from an EMBL/GenBank/DDBJ whole genome shotgun (WGS) entry which is preliminary data.</text>
</comment>